<reference evidence="1" key="1">
    <citation type="submission" date="2020-03" db="EMBL/GenBank/DDBJ databases">
        <title>The deep terrestrial virosphere.</title>
        <authorList>
            <person name="Holmfeldt K."/>
            <person name="Nilsson E."/>
            <person name="Simone D."/>
            <person name="Lopez-Fernandez M."/>
            <person name="Wu X."/>
            <person name="de Brujin I."/>
            <person name="Lundin D."/>
            <person name="Andersson A."/>
            <person name="Bertilsson S."/>
            <person name="Dopson M."/>
        </authorList>
    </citation>
    <scope>NUCLEOTIDE SEQUENCE</scope>
    <source>
        <strain evidence="2">MM415A02103</strain>
        <strain evidence="1">MM415B01169</strain>
    </source>
</reference>
<sequence>MARKRMIDPNIWEDPEFASLSRDARLLFIGLISNADDEGYLRGHPGALKRLVFGFDNDMSTDAIQLLINELQEKLKHSNLYVVDNQIYIHICTWFKYQKQQKDRIVPTIFPLCSKCIASDKHLLTEVKLSKEKLREVNTDDEQQQFSKKKTNPLVMSKGQQMSYLKAFPSLTSTELKVEIDKCNTYMGMSSTDYGNPGLFLKKWLTRYMSERSQKRANEKKLLDEQKALEGLPEDQRFKNIERLDKIRGELKERLVI</sequence>
<protein>
    <submittedName>
        <fullName evidence="1">Uncharacterized protein</fullName>
    </submittedName>
</protein>
<name>A0A6M3IUE7_9ZZZZ</name>
<gene>
    <name evidence="2" type="ORF">MM415A02103_0002</name>
    <name evidence="1" type="ORF">MM415B01169_0005</name>
</gene>
<proteinExistence type="predicted"/>
<dbReference type="AlphaFoldDB" id="A0A6M3IUE7"/>
<dbReference type="EMBL" id="MT142074">
    <property type="protein sequence ID" value="QJA74091.1"/>
    <property type="molecule type" value="Genomic_DNA"/>
</dbReference>
<organism evidence="1">
    <name type="scientific">viral metagenome</name>
    <dbReference type="NCBI Taxonomy" id="1070528"/>
    <lineage>
        <taxon>unclassified sequences</taxon>
        <taxon>metagenomes</taxon>
        <taxon>organismal metagenomes</taxon>
    </lineage>
</organism>
<evidence type="ECO:0000313" key="2">
    <source>
        <dbReference type="EMBL" id="QJA74091.1"/>
    </source>
</evidence>
<dbReference type="EMBL" id="MT141399">
    <property type="protein sequence ID" value="QJA60172.1"/>
    <property type="molecule type" value="Genomic_DNA"/>
</dbReference>
<evidence type="ECO:0000313" key="1">
    <source>
        <dbReference type="EMBL" id="QJA60172.1"/>
    </source>
</evidence>
<accession>A0A6M3IUE7</accession>